<dbReference type="GeneTree" id="ENSGT00620000088063"/>
<feature type="compositionally biased region" description="Basic and acidic residues" evidence="1">
    <location>
        <begin position="495"/>
        <end position="506"/>
    </location>
</feature>
<feature type="compositionally biased region" description="Polar residues" evidence="1">
    <location>
        <begin position="269"/>
        <end position="278"/>
    </location>
</feature>
<feature type="compositionally biased region" description="Basic and acidic residues" evidence="1">
    <location>
        <begin position="868"/>
        <end position="877"/>
    </location>
</feature>
<reference evidence="2 3" key="1">
    <citation type="submission" date="2019-04" db="EMBL/GenBank/DDBJ databases">
        <authorList>
            <consortium name="Wellcome Sanger Institute Data Sharing"/>
        </authorList>
    </citation>
    <scope>NUCLEOTIDE SEQUENCE [LARGE SCALE GENOMIC DNA]</scope>
</reference>
<dbReference type="GO" id="GO:0036337">
    <property type="term" value="P:Fas signaling pathway"/>
    <property type="evidence" value="ECO:0007669"/>
    <property type="project" value="TreeGrafter"/>
</dbReference>
<feature type="compositionally biased region" description="Basic and acidic residues" evidence="1">
    <location>
        <begin position="330"/>
        <end position="343"/>
    </location>
</feature>
<feature type="compositionally biased region" description="Polar residues" evidence="1">
    <location>
        <begin position="288"/>
        <end position="301"/>
    </location>
</feature>
<feature type="compositionally biased region" description="Polar residues" evidence="1">
    <location>
        <begin position="777"/>
        <end position="791"/>
    </location>
</feature>
<feature type="compositionally biased region" description="Basic and acidic residues" evidence="1">
    <location>
        <begin position="384"/>
        <end position="452"/>
    </location>
</feature>
<feature type="region of interest" description="Disordered" evidence="1">
    <location>
        <begin position="533"/>
        <end position="552"/>
    </location>
</feature>
<feature type="compositionally biased region" description="Basic and acidic residues" evidence="1">
    <location>
        <begin position="1608"/>
        <end position="1625"/>
    </location>
</feature>
<keyword evidence="3" id="KW-1185">Reference proteome</keyword>
<feature type="region of interest" description="Disordered" evidence="1">
    <location>
        <begin position="1574"/>
        <end position="1630"/>
    </location>
</feature>
<feature type="region of interest" description="Disordered" evidence="1">
    <location>
        <begin position="1493"/>
        <end position="1534"/>
    </location>
</feature>
<feature type="compositionally biased region" description="Basic and acidic residues" evidence="1">
    <location>
        <begin position="533"/>
        <end position="549"/>
    </location>
</feature>
<feature type="compositionally biased region" description="Acidic residues" evidence="1">
    <location>
        <begin position="900"/>
        <end position="919"/>
    </location>
</feature>
<dbReference type="GO" id="GO:0016605">
    <property type="term" value="C:PML body"/>
    <property type="evidence" value="ECO:0007669"/>
    <property type="project" value="UniProtKB-SubCell"/>
</dbReference>
<feature type="compositionally biased region" description="Polar residues" evidence="1">
    <location>
        <begin position="958"/>
        <end position="976"/>
    </location>
</feature>
<dbReference type="SUPFAM" id="SSF46689">
    <property type="entry name" value="Homeodomain-like"/>
    <property type="match status" value="1"/>
</dbReference>
<dbReference type="PANTHER" id="PTHR15489:SF2">
    <property type="entry name" value="CASP8-ASSOCIATED PROTEIN 2"/>
    <property type="match status" value="1"/>
</dbReference>
<protein>
    <submittedName>
        <fullName evidence="2">Caspase 8 associated protein 2</fullName>
    </submittedName>
</protein>
<dbReference type="GO" id="GO:0005739">
    <property type="term" value="C:mitochondrion"/>
    <property type="evidence" value="ECO:0007669"/>
    <property type="project" value="UniProtKB-SubCell"/>
</dbReference>
<proteinExistence type="predicted"/>
<feature type="compositionally biased region" description="Low complexity" evidence="1">
    <location>
        <begin position="1494"/>
        <end position="1505"/>
    </location>
</feature>
<feature type="region of interest" description="Disordered" evidence="1">
    <location>
        <begin position="178"/>
        <end position="506"/>
    </location>
</feature>
<dbReference type="InterPro" id="IPR009057">
    <property type="entry name" value="Homeodomain-like_sf"/>
</dbReference>
<evidence type="ECO:0000256" key="1">
    <source>
        <dbReference type="SAM" id="MobiDB-lite"/>
    </source>
</evidence>
<evidence type="ECO:0000313" key="3">
    <source>
        <dbReference type="Proteomes" id="UP000694397"/>
    </source>
</evidence>
<feature type="compositionally biased region" description="Basic and acidic residues" evidence="1">
    <location>
        <begin position="1123"/>
        <end position="1142"/>
    </location>
</feature>
<feature type="compositionally biased region" description="Basic and acidic residues" evidence="1">
    <location>
        <begin position="247"/>
        <end position="268"/>
    </location>
</feature>
<accession>A0A8C9SDV9</accession>
<dbReference type="InterPro" id="IPR039674">
    <property type="entry name" value="FLASH"/>
</dbReference>
<feature type="compositionally biased region" description="Polar residues" evidence="1">
    <location>
        <begin position="453"/>
        <end position="467"/>
    </location>
</feature>
<reference evidence="2" key="2">
    <citation type="submission" date="2025-08" db="UniProtKB">
        <authorList>
            <consortium name="Ensembl"/>
        </authorList>
    </citation>
    <scope>IDENTIFICATION</scope>
</reference>
<dbReference type="Gene3D" id="1.10.10.60">
    <property type="entry name" value="Homeodomain-like"/>
    <property type="match status" value="1"/>
</dbReference>
<organism evidence="2 3">
    <name type="scientific">Scleropages formosus</name>
    <name type="common">Asian bonytongue</name>
    <name type="synonym">Osteoglossum formosum</name>
    <dbReference type="NCBI Taxonomy" id="113540"/>
    <lineage>
        <taxon>Eukaryota</taxon>
        <taxon>Metazoa</taxon>
        <taxon>Chordata</taxon>
        <taxon>Craniata</taxon>
        <taxon>Vertebrata</taxon>
        <taxon>Euteleostomi</taxon>
        <taxon>Actinopterygii</taxon>
        <taxon>Neopterygii</taxon>
        <taxon>Teleostei</taxon>
        <taxon>Osteoglossocephala</taxon>
        <taxon>Osteoglossomorpha</taxon>
        <taxon>Osteoglossiformes</taxon>
        <taxon>Osteoglossidae</taxon>
        <taxon>Scleropages</taxon>
    </lineage>
</organism>
<name>A0A8C9SDV9_SCLFO</name>
<sequence length="1725" mass="192648">MIIEMENALYSNLLYCHYMIARHYIEIQNEILWALENLNTHISPGKLKDSMDLYEEIIKEEQQEREASYNEVSMHVSLSRHKLFPCLLCCFNFALICFKNTTLHTENIRLKKNICALIKTAKMEILRKDEEISRLNQRQVPLHEHHSEDRNSFVQHPSLSCIDSSPVTATPLHKGRCIRTHPETRMLLPVSREEPAQSGKVCTGSTDRQQNSTVMQEEVSQNVKDGKQQATTRKDQLNHIEFGGNEQKQKDQEELNRDHKELAKDCTEPNRSNRQHPASNLPGKLERSNSPSHQKKWSPTSDALHRTSCGSHSTNERHKDSREKRQRSSSQERRYGKDRHMGDRSVPGPKCKDGKRSSSNHGSCESGARHSSSHRGQRSPTWDLQKKERWRREEENRSRLERSSKAEKRDEYERRKWKESSKSGKDRHGKTDGDKKVRESASRGSLRDEKRNTPCNEHSTGTESFSSSRKDSAEGLTSLNEKDHGKRSGTLEADVVEHETDKEKVSEVNCQNKKLSFMETLNLTLSPVKKPRLCSEGKEAEDRTPRDLQEGQEEYDQYDFGEDYCVIDEVNSSHEFLQEEHKINKISAVSHPVNHVSGNAKEPKQQCDVKKCGKEGEQDRVSSNGTSIAEKPMSESVILNHSEDTVVQSRECKQSNVLENDAGCVGVSVDNTSDNCGKQNNPLPVQSEESHGVCASVAVERSTDHRVSRKETCDTSADDVSSTVNIEMLSECCDKPINTSEAAETVVISTTESESNAEKTDLCDSQLKESPMEVPESASSSVLSPKNCSEPDSTKDEERNPVPSSSVLLYQDEDSMMLTLKNIRLIPNAISPLTSPVRPVKSQPLSSGKAPHVKSLSKDFSNVAVRMDVNKENEKPDCSATQRPQKDQAPSVALSSSSSSEDENELEEGEIVSDSEDDSNPAPLSPPQNRGSLSMAGKHQSRPRSPAKRQVQKMPVVSQGNSGTGTKSAGTPTKSPLSKKRRFKTIMPLLPKASPSTVHEAMEMFKVIRSLMRKKYMKLHKTFPKKSFYNIIDMSLFSFTDFVNNANFSKLCGRENNPKPKLNNIISVWMKKISNNGIVKRIFEQQAPSLKKKLWTFVEGQFDFLFKEIKMAFTNLCKPAEARPSSKTESKFGRSREKKEVSPAKSSVTLVPEPNKKAEQAPSKAQGKTVVPSVVPYRTGLGSRGKNLRIAMEQNDKVPEDKKQDLPLACSQSGVTPTKSDSITEKSCLRPFHNTSLPDKSDFEILTEQQASSLTFNLVTDSQMGEIFKCLLQGSDLLENSVSMGDVANWPVSTPRKDVQFGESYVGVTSPNKIMTTPSKLVTAWSAISPCKFTSPNSKIRIPLSPAVFDESCMLEVPSSLSVGRNTSSSATVSQRSYSILAEDLAVSLTIPSPLKSDNHLSFLNPVGEEYISAPESIISAHFSEDALLDGEDATEQDIHLALDSDNSSSESTGGDSREADAVPQTFQFKPHVPMQAVVMEKSNDHFIVRIRHTSPSAASSPTSTDGTRGPSTPKAAQDVVSNDDNRKESQTQTVCSSIDVERFDQDNLCDTSGEHLSQVAEKDPKGNSMEELMVSQDKTTPKTNQSTLTEFKAKDGSVKKKRKKRHPEQTTKKARTEVLHEQTKKKSKKKIETIFSPKEMYNSVSSPESANSLSAENVVRRKGEVVVTWTREEDRHILIELKTSGASPETFSNLSAKLKKSPSQIADRFSQLMKLFKKKERMNC</sequence>
<dbReference type="Proteomes" id="UP000694397">
    <property type="component" value="Chromosome 1"/>
</dbReference>
<dbReference type="OrthoDB" id="1938039at2759"/>
<dbReference type="GO" id="GO:0008625">
    <property type="term" value="P:extrinsic apoptotic signaling pathway via death domain receptors"/>
    <property type="evidence" value="ECO:0007669"/>
    <property type="project" value="TreeGrafter"/>
</dbReference>
<feature type="region of interest" description="Disordered" evidence="1">
    <location>
        <begin position="1123"/>
        <end position="1170"/>
    </location>
</feature>
<feature type="region of interest" description="Disordered" evidence="1">
    <location>
        <begin position="767"/>
        <end position="807"/>
    </location>
</feature>
<feature type="compositionally biased region" description="Basic and acidic residues" evidence="1">
    <location>
        <begin position="601"/>
        <end position="620"/>
    </location>
</feature>
<feature type="compositionally biased region" description="Polar residues" evidence="1">
    <location>
        <begin position="203"/>
        <end position="223"/>
    </location>
</feature>
<dbReference type="Ensembl" id="ENSSFOT00015034314.2">
    <property type="protein sequence ID" value="ENSSFOP00015033936.2"/>
    <property type="gene ID" value="ENSSFOG00015021637.2"/>
</dbReference>
<feature type="compositionally biased region" description="Polar residues" evidence="1">
    <location>
        <begin position="1577"/>
        <end position="1590"/>
    </location>
</feature>
<feature type="region of interest" description="Disordered" evidence="1">
    <location>
        <begin position="832"/>
        <end position="979"/>
    </location>
</feature>
<dbReference type="GO" id="GO:0003714">
    <property type="term" value="F:transcription corepressor activity"/>
    <property type="evidence" value="ECO:0007669"/>
    <property type="project" value="TreeGrafter"/>
</dbReference>
<dbReference type="PANTHER" id="PTHR15489">
    <property type="entry name" value="CASPASE 8 ASSOCIATED PROTEIN 2"/>
    <property type="match status" value="1"/>
</dbReference>
<feature type="region of interest" description="Disordered" evidence="1">
    <location>
        <begin position="595"/>
        <end position="626"/>
    </location>
</feature>
<feature type="compositionally biased region" description="Basic residues" evidence="1">
    <location>
        <begin position="939"/>
        <end position="951"/>
    </location>
</feature>
<feature type="compositionally biased region" description="Basic and acidic residues" evidence="1">
    <location>
        <begin position="314"/>
        <end position="323"/>
    </location>
</feature>
<feature type="compositionally biased region" description="Basic and acidic residues" evidence="1">
    <location>
        <begin position="224"/>
        <end position="238"/>
    </location>
</feature>
<evidence type="ECO:0000313" key="2">
    <source>
        <dbReference type="Ensembl" id="ENSSFOP00015033936.2"/>
    </source>
</evidence>
<dbReference type="Pfam" id="PF21227">
    <property type="entry name" value="Myb_DNA-binding_7"/>
    <property type="match status" value="1"/>
</dbReference>
<reference evidence="2" key="3">
    <citation type="submission" date="2025-09" db="UniProtKB">
        <authorList>
            <consortium name="Ensembl"/>
        </authorList>
    </citation>
    <scope>IDENTIFICATION</scope>
</reference>